<accession>A0ABS2NCI3</accession>
<evidence type="ECO:0000256" key="2">
    <source>
        <dbReference type="ARBA" id="ARBA00023125"/>
    </source>
</evidence>
<dbReference type="InterPro" id="IPR023772">
    <property type="entry name" value="DNA-bd_HTH_TetR-type_CS"/>
</dbReference>
<organism evidence="5 6">
    <name type="scientific">Rossellomorea pakistanensis</name>
    <dbReference type="NCBI Taxonomy" id="992288"/>
    <lineage>
        <taxon>Bacteria</taxon>
        <taxon>Bacillati</taxon>
        <taxon>Bacillota</taxon>
        <taxon>Bacilli</taxon>
        <taxon>Bacillales</taxon>
        <taxon>Bacillaceae</taxon>
        <taxon>Rossellomorea</taxon>
    </lineage>
</organism>
<gene>
    <name evidence="5" type="ORF">JOC86_002113</name>
</gene>
<evidence type="ECO:0000256" key="1">
    <source>
        <dbReference type="ARBA" id="ARBA00022491"/>
    </source>
</evidence>
<dbReference type="SUPFAM" id="SSF46689">
    <property type="entry name" value="Homeodomain-like"/>
    <property type="match status" value="1"/>
</dbReference>
<comment type="caution">
    <text evidence="5">The sequence shown here is derived from an EMBL/GenBank/DDBJ whole genome shotgun (WGS) entry which is preliminary data.</text>
</comment>
<dbReference type="PANTHER" id="PTHR43479">
    <property type="entry name" value="ACREF/ENVCD OPERON REPRESSOR-RELATED"/>
    <property type="match status" value="1"/>
</dbReference>
<feature type="DNA-binding region" description="H-T-H motif" evidence="3">
    <location>
        <begin position="27"/>
        <end position="46"/>
    </location>
</feature>
<dbReference type="PRINTS" id="PR00455">
    <property type="entry name" value="HTHTETR"/>
</dbReference>
<protein>
    <submittedName>
        <fullName evidence="5">AcrR family transcriptional regulator</fullName>
    </submittedName>
</protein>
<dbReference type="RefSeq" id="WP_205171811.1">
    <property type="nucleotide sequence ID" value="NZ_JAFBDZ010000002.1"/>
</dbReference>
<proteinExistence type="predicted"/>
<dbReference type="PROSITE" id="PS50977">
    <property type="entry name" value="HTH_TETR_2"/>
    <property type="match status" value="1"/>
</dbReference>
<feature type="domain" description="HTH tetR-type" evidence="4">
    <location>
        <begin position="4"/>
        <end position="64"/>
    </location>
</feature>
<keyword evidence="6" id="KW-1185">Reference proteome</keyword>
<dbReference type="InterPro" id="IPR001647">
    <property type="entry name" value="HTH_TetR"/>
</dbReference>
<name>A0ABS2NCI3_9BACI</name>
<dbReference type="PANTHER" id="PTHR43479:SF11">
    <property type="entry name" value="ACREF_ENVCD OPERON REPRESSOR-RELATED"/>
    <property type="match status" value="1"/>
</dbReference>
<dbReference type="InterPro" id="IPR009057">
    <property type="entry name" value="Homeodomain-like_sf"/>
</dbReference>
<reference evidence="5 6" key="1">
    <citation type="submission" date="2021-01" db="EMBL/GenBank/DDBJ databases">
        <title>Genomic Encyclopedia of Type Strains, Phase IV (KMG-IV): sequencing the most valuable type-strain genomes for metagenomic binning, comparative biology and taxonomic classification.</title>
        <authorList>
            <person name="Goeker M."/>
        </authorList>
    </citation>
    <scope>NUCLEOTIDE SEQUENCE [LARGE SCALE GENOMIC DNA]</scope>
    <source>
        <strain evidence="5 6">DSM 24834</strain>
    </source>
</reference>
<evidence type="ECO:0000259" key="4">
    <source>
        <dbReference type="PROSITE" id="PS50977"/>
    </source>
</evidence>
<evidence type="ECO:0000313" key="5">
    <source>
        <dbReference type="EMBL" id="MBM7585571.1"/>
    </source>
</evidence>
<evidence type="ECO:0000256" key="3">
    <source>
        <dbReference type="PROSITE-ProRule" id="PRU00335"/>
    </source>
</evidence>
<dbReference type="SUPFAM" id="SSF48498">
    <property type="entry name" value="Tetracyclin repressor-like, C-terminal domain"/>
    <property type="match status" value="1"/>
</dbReference>
<dbReference type="Pfam" id="PF00440">
    <property type="entry name" value="TetR_N"/>
    <property type="match status" value="1"/>
</dbReference>
<dbReference type="EMBL" id="JAFBDZ010000002">
    <property type="protein sequence ID" value="MBM7585571.1"/>
    <property type="molecule type" value="Genomic_DNA"/>
</dbReference>
<dbReference type="Gene3D" id="1.10.357.10">
    <property type="entry name" value="Tetracycline Repressor, domain 2"/>
    <property type="match status" value="2"/>
</dbReference>
<dbReference type="PROSITE" id="PS01081">
    <property type="entry name" value="HTH_TETR_1"/>
    <property type="match status" value="1"/>
</dbReference>
<evidence type="ECO:0000313" key="6">
    <source>
        <dbReference type="Proteomes" id="UP001646157"/>
    </source>
</evidence>
<keyword evidence="1" id="KW-0678">Repressor</keyword>
<dbReference type="Proteomes" id="UP001646157">
    <property type="component" value="Unassembled WGS sequence"/>
</dbReference>
<dbReference type="InterPro" id="IPR050624">
    <property type="entry name" value="HTH-type_Tx_Regulator"/>
</dbReference>
<dbReference type="InterPro" id="IPR036271">
    <property type="entry name" value="Tet_transcr_reg_TetR-rel_C_sf"/>
</dbReference>
<sequence>MKNNKTAQSIVEATYRLFAEHGIEKTSLSMIAKEVGISKPAIYYHFPSKEALIDFLFEEIFADYYFSNYFSLSEYTKQNFAEKLIMDGLSLLPDCDEDPFILRVLNEFILTVGRNEKYQQRLLDMQTDFLNGFTALLKKGVELGVVSQEKTETKAHMLVMVNDNISNFMLMGFKLNYKDIWMEAVKSVITINHN</sequence>
<keyword evidence="2 3" id="KW-0238">DNA-binding</keyword>